<protein>
    <submittedName>
        <fullName evidence="2">Uncharacterized protein</fullName>
    </submittedName>
</protein>
<dbReference type="Proteomes" id="UP000464787">
    <property type="component" value="Chromosome"/>
</dbReference>
<dbReference type="AlphaFoldDB" id="A0A857J9Q9"/>
<evidence type="ECO:0000256" key="1">
    <source>
        <dbReference type="SAM" id="MobiDB-lite"/>
    </source>
</evidence>
<evidence type="ECO:0000313" key="3">
    <source>
        <dbReference type="Proteomes" id="UP000464787"/>
    </source>
</evidence>
<feature type="compositionally biased region" description="Basic and acidic residues" evidence="1">
    <location>
        <begin position="27"/>
        <end position="63"/>
    </location>
</feature>
<accession>A0A857J9Q9</accession>
<name>A0A857J9Q9_9BURK</name>
<keyword evidence="3" id="KW-1185">Reference proteome</keyword>
<evidence type="ECO:0000313" key="2">
    <source>
        <dbReference type="EMBL" id="QHI99779.1"/>
    </source>
</evidence>
<dbReference type="RefSeq" id="WP_160553590.1">
    <property type="nucleotide sequence ID" value="NZ_CP047650.1"/>
</dbReference>
<gene>
    <name evidence="2" type="ORF">GT347_18410</name>
</gene>
<reference evidence="2 3" key="1">
    <citation type="submission" date="2020-01" db="EMBL/GenBank/DDBJ databases">
        <title>Genome sequencing of strain KACC 21265.</title>
        <authorList>
            <person name="Heo J."/>
            <person name="Kim S.-J."/>
            <person name="Kim J.-S."/>
            <person name="Hong S.-B."/>
            <person name="Kwon S.-W."/>
        </authorList>
    </citation>
    <scope>NUCLEOTIDE SEQUENCE [LARGE SCALE GENOMIC DNA]</scope>
    <source>
        <strain evidence="2 3">KACC 21265</strain>
    </source>
</reference>
<dbReference type="EMBL" id="CP047650">
    <property type="protein sequence ID" value="QHI99779.1"/>
    <property type="molecule type" value="Genomic_DNA"/>
</dbReference>
<organism evidence="2 3">
    <name type="scientific">Xylophilus rhododendri</name>
    <dbReference type="NCBI Taxonomy" id="2697032"/>
    <lineage>
        <taxon>Bacteria</taxon>
        <taxon>Pseudomonadati</taxon>
        <taxon>Pseudomonadota</taxon>
        <taxon>Betaproteobacteria</taxon>
        <taxon>Burkholderiales</taxon>
        <taxon>Xylophilus</taxon>
    </lineage>
</organism>
<feature type="region of interest" description="Disordered" evidence="1">
    <location>
        <begin position="1"/>
        <end position="63"/>
    </location>
</feature>
<proteinExistence type="predicted"/>
<dbReference type="KEGG" id="xyk:GT347_18410"/>
<sequence length="63" mass="7136">MKRATQGSNRDKPETTRTVGLPVAKDATQRNEARRTPESRGDRDDHLGGHNQNRERQAPTRGR</sequence>